<proteinExistence type="predicted"/>
<dbReference type="Proteomes" id="UP000006906">
    <property type="component" value="Chromosome 16"/>
</dbReference>
<feature type="compositionally biased region" description="Low complexity" evidence="1">
    <location>
        <begin position="620"/>
        <end position="629"/>
    </location>
</feature>
<reference evidence="3 4" key="1">
    <citation type="journal article" date="2007" name="Science">
        <title>The Chlamydomonas genome reveals the evolution of key animal and plant functions.</title>
        <authorList>
            <person name="Merchant S.S."/>
            <person name="Prochnik S.E."/>
            <person name="Vallon O."/>
            <person name="Harris E.H."/>
            <person name="Karpowicz S.J."/>
            <person name="Witman G.B."/>
            <person name="Terry A."/>
            <person name="Salamov A."/>
            <person name="Fritz-Laylin L.K."/>
            <person name="Marechal-Drouard L."/>
            <person name="Marshall W.F."/>
            <person name="Qu L.H."/>
            <person name="Nelson D.R."/>
            <person name="Sanderfoot A.A."/>
            <person name="Spalding M.H."/>
            <person name="Kapitonov V.V."/>
            <person name="Ren Q."/>
            <person name="Ferris P."/>
            <person name="Lindquist E."/>
            <person name="Shapiro H."/>
            <person name="Lucas S.M."/>
            <person name="Grimwood J."/>
            <person name="Schmutz J."/>
            <person name="Cardol P."/>
            <person name="Cerutti H."/>
            <person name="Chanfreau G."/>
            <person name="Chen C.L."/>
            <person name="Cognat V."/>
            <person name="Croft M.T."/>
            <person name="Dent R."/>
            <person name="Dutcher S."/>
            <person name="Fernandez E."/>
            <person name="Fukuzawa H."/>
            <person name="Gonzalez-Ballester D."/>
            <person name="Gonzalez-Halphen D."/>
            <person name="Hallmann A."/>
            <person name="Hanikenne M."/>
            <person name="Hippler M."/>
            <person name="Inwood W."/>
            <person name="Jabbari K."/>
            <person name="Kalanon M."/>
            <person name="Kuras R."/>
            <person name="Lefebvre P.A."/>
            <person name="Lemaire S.D."/>
            <person name="Lobanov A.V."/>
            <person name="Lohr M."/>
            <person name="Manuell A."/>
            <person name="Meier I."/>
            <person name="Mets L."/>
            <person name="Mittag M."/>
            <person name="Mittelmeier T."/>
            <person name="Moroney J.V."/>
            <person name="Moseley J."/>
            <person name="Napoli C."/>
            <person name="Nedelcu A.M."/>
            <person name="Niyogi K."/>
            <person name="Novoselov S.V."/>
            <person name="Paulsen I.T."/>
            <person name="Pazour G."/>
            <person name="Purton S."/>
            <person name="Ral J.P."/>
            <person name="Riano-Pachon D.M."/>
            <person name="Riekhof W."/>
            <person name="Rymarquis L."/>
            <person name="Schroda M."/>
            <person name="Stern D."/>
            <person name="Umen J."/>
            <person name="Willows R."/>
            <person name="Wilson N."/>
            <person name="Zimmer S.L."/>
            <person name="Allmer J."/>
            <person name="Balk J."/>
            <person name="Bisova K."/>
            <person name="Chen C.J."/>
            <person name="Elias M."/>
            <person name="Gendler K."/>
            <person name="Hauser C."/>
            <person name="Lamb M.R."/>
            <person name="Ledford H."/>
            <person name="Long J.C."/>
            <person name="Minagawa J."/>
            <person name="Page M.D."/>
            <person name="Pan J."/>
            <person name="Pootakham W."/>
            <person name="Roje S."/>
            <person name="Rose A."/>
            <person name="Stahlberg E."/>
            <person name="Terauchi A.M."/>
            <person name="Yang P."/>
            <person name="Ball S."/>
            <person name="Bowler C."/>
            <person name="Dieckmann C.L."/>
            <person name="Gladyshev V.N."/>
            <person name="Green P."/>
            <person name="Jorgensen R."/>
            <person name="Mayfield S."/>
            <person name="Mueller-Roeber B."/>
            <person name="Rajamani S."/>
            <person name="Sayre R.T."/>
            <person name="Brokstein P."/>
            <person name="Dubchak I."/>
            <person name="Goodstein D."/>
            <person name="Hornick L."/>
            <person name="Huang Y.W."/>
            <person name="Jhaveri J."/>
            <person name="Luo Y."/>
            <person name="Martinez D."/>
            <person name="Ngau W.C."/>
            <person name="Otillar B."/>
            <person name="Poliakov A."/>
            <person name="Porter A."/>
            <person name="Szajkowski L."/>
            <person name="Werner G."/>
            <person name="Zhou K."/>
            <person name="Grigoriev I.V."/>
            <person name="Rokhsar D.S."/>
            <person name="Grossman A.R."/>
        </authorList>
    </citation>
    <scope>NUCLEOTIDE SEQUENCE [LARGE SCALE GENOMIC DNA]</scope>
    <source>
        <strain evidence="4">CC-503</strain>
    </source>
</reference>
<feature type="region of interest" description="Disordered" evidence="1">
    <location>
        <begin position="274"/>
        <end position="297"/>
    </location>
</feature>
<keyword evidence="2" id="KW-1133">Transmembrane helix</keyword>
<keyword evidence="2" id="KW-0472">Membrane</keyword>
<protein>
    <submittedName>
        <fullName evidence="3">Uncharacterized protein</fullName>
    </submittedName>
</protein>
<keyword evidence="2" id="KW-0812">Transmembrane</keyword>
<feature type="compositionally biased region" description="Low complexity" evidence="1">
    <location>
        <begin position="571"/>
        <end position="586"/>
    </location>
</feature>
<keyword evidence="4" id="KW-1185">Reference proteome</keyword>
<dbReference type="ExpressionAtlas" id="A0A2K3CV85">
    <property type="expression patterns" value="baseline"/>
</dbReference>
<feature type="compositionally biased region" description="Polar residues" evidence="1">
    <location>
        <begin position="278"/>
        <end position="291"/>
    </location>
</feature>
<dbReference type="InParanoid" id="A0A2K3CV85"/>
<evidence type="ECO:0000313" key="3">
    <source>
        <dbReference type="EMBL" id="PNW72194.1"/>
    </source>
</evidence>
<dbReference type="OrthoDB" id="551619at2759"/>
<dbReference type="KEGG" id="cre:CHLRE_16g678300v5"/>
<dbReference type="AlphaFoldDB" id="A0A2K3CV85"/>
<evidence type="ECO:0000256" key="1">
    <source>
        <dbReference type="SAM" id="MobiDB-lite"/>
    </source>
</evidence>
<dbReference type="PANTHER" id="PTHR37471:SF1">
    <property type="entry name" value="AB HYDROLASE-1 DOMAIN-CONTAINING PROTEIN"/>
    <property type="match status" value="1"/>
</dbReference>
<organism evidence="3 4">
    <name type="scientific">Chlamydomonas reinhardtii</name>
    <name type="common">Chlamydomonas smithii</name>
    <dbReference type="NCBI Taxonomy" id="3055"/>
    <lineage>
        <taxon>Eukaryota</taxon>
        <taxon>Viridiplantae</taxon>
        <taxon>Chlorophyta</taxon>
        <taxon>core chlorophytes</taxon>
        <taxon>Chlorophyceae</taxon>
        <taxon>CS clade</taxon>
        <taxon>Chlamydomonadales</taxon>
        <taxon>Chlamydomonadaceae</taxon>
        <taxon>Chlamydomonas</taxon>
    </lineage>
</organism>
<feature type="transmembrane region" description="Helical" evidence="2">
    <location>
        <begin position="1032"/>
        <end position="1050"/>
    </location>
</feature>
<accession>A0A2K3CV85</accession>
<feature type="transmembrane region" description="Helical" evidence="2">
    <location>
        <begin position="967"/>
        <end position="986"/>
    </location>
</feature>
<dbReference type="PaxDb" id="3055-EDP01304"/>
<dbReference type="RefSeq" id="XP_042916055.1">
    <property type="nucleotide sequence ID" value="XM_043071354.1"/>
</dbReference>
<dbReference type="PANTHER" id="PTHR37471">
    <property type="entry name" value="UNNAMED PRODUCT"/>
    <property type="match status" value="1"/>
</dbReference>
<name>A0A2K3CV85_CHLRE</name>
<feature type="transmembrane region" description="Helical" evidence="2">
    <location>
        <begin position="1108"/>
        <end position="1130"/>
    </location>
</feature>
<sequence>MSTPALHPVVTSKPSTTPLTGPNLWATFSHTSWTAFASAVLGLLLGFAHNIAVALWPFPLRLGAVVGACTPCRHRTITPVLSCCHAVESSCDSGDERPTTTAALIVRYSAPTSYDGASCGKAAYRPAARALLCARLRAAALGLPPPRALVTQLQLPSQATAIRLVLNKSYGQEWRAAASVAAACQRQPRRTHPATARRSTSPSRVGAAAALLLPSTASPCVALVSVRYKIHGAEPEQLAPGWARRLENLVLSGPGTDSQPQHDQHQLQYQHGWRWHGSQRQGTPPTSSSCTGAPGTEQLLGQLQGQAAAAAATAAAAGGAGCVRLAGVCVRRGCVELTMDMLVALPHPGMCPKGMDGAAWTAEVFRAGAASAAGGAAAQASCPSSVAPPSSAAAATADWLDAVVPAVEAVVEALGLGDAVKQEDMAAAAAAATLASGGAGGWQQHQQQQQHQQHQQHQQQEKLGGAVASVVLPGTPVGGVEVRVRVVGGGPLRQLQQPQSPAQQQPGAQLRLQQGGGVAPAATPRVVALQPRVLLLPPFSPCSPSGDHTSSAGAPEVLLHAVVARRRPQRPQESQQPPQPNEASQQALAPPSLLVRAHNQVLLTRVVHFVRCDGDGDAAGALSSASSAGDAGGGAGAPAAVAAEPTDCATAAEASQTAESSGTGEELYRLCVAVAMPRRPGPVLAELEWEGGAAEVLPLMALRDDGDSSGNGGAATAAAAELGAMTAAVAKLRTEAALTSTPALVEAATAAEAADADATATAAHQQASVLDSLLLDMAVWAQAEAEAAEAAAAAAAAATALAAAAEAETLLQPALLPQRLPSAQLLYLGRHLLAFAQGVGLPATATWLAVGLERMSASLDDGYGAPDVADAAAAGSASEAMPRGDAEVPACASTAGVKTCTLHSGGVLGVLGEGAAAGRQTSDEAGSGLLGLWQYALKATVGLERSSHEEEARLQRFLAPWAVAQEHFIHVVEVVGFVGMIVRFAADGTLFQWGVLPFMIGAVPGIVSLCAWLLLPPAGWVRFVQDAKLVRYFFYLLVKTLVAAGLPVVTGQAQQYQGGLGVVMLEGVLMPVSCLLPFRTAAVVMAARVLPSTAVMLRTGVTSVPSEALASSLGVSAVAVITTLLCHAYLRVSFIRHQWRQQAVGAGTGAASAAGALAAWKEAGGGEACVARSPVAAATAGVVDAHKPKAE</sequence>
<feature type="compositionally biased region" description="Low complexity" evidence="1">
    <location>
        <begin position="443"/>
        <end position="458"/>
    </location>
</feature>
<feature type="region of interest" description="Disordered" evidence="1">
    <location>
        <begin position="620"/>
        <end position="639"/>
    </location>
</feature>
<feature type="region of interest" description="Disordered" evidence="1">
    <location>
        <begin position="492"/>
        <end position="517"/>
    </location>
</feature>
<feature type="transmembrane region" description="Helical" evidence="2">
    <location>
        <begin position="998"/>
        <end position="1020"/>
    </location>
</feature>
<dbReference type="EMBL" id="CM008977">
    <property type="protein sequence ID" value="PNW72194.1"/>
    <property type="molecule type" value="Genomic_DNA"/>
</dbReference>
<dbReference type="GeneID" id="5721518"/>
<feature type="transmembrane region" description="Helical" evidence="2">
    <location>
        <begin position="1062"/>
        <end position="1088"/>
    </location>
</feature>
<gene>
    <name evidence="3" type="ORF">CHLRE_16g678300v5</name>
</gene>
<evidence type="ECO:0000313" key="4">
    <source>
        <dbReference type="Proteomes" id="UP000006906"/>
    </source>
</evidence>
<feature type="region of interest" description="Disordered" evidence="1">
    <location>
        <begin position="566"/>
        <end position="587"/>
    </location>
</feature>
<dbReference type="Gramene" id="PNW72194">
    <property type="protein sequence ID" value="PNW72194"/>
    <property type="gene ID" value="CHLRE_16g678300v5"/>
</dbReference>
<feature type="region of interest" description="Disordered" evidence="1">
    <location>
        <begin position="439"/>
        <end position="463"/>
    </location>
</feature>
<dbReference type="OMA" id="CRHRTIT"/>
<evidence type="ECO:0000256" key="2">
    <source>
        <dbReference type="SAM" id="Phobius"/>
    </source>
</evidence>
<feature type="compositionally biased region" description="Low complexity" evidence="1">
    <location>
        <begin position="492"/>
        <end position="513"/>
    </location>
</feature>